<evidence type="ECO:0000313" key="1">
    <source>
        <dbReference type="EMBL" id="MCM8750666.1"/>
    </source>
</evidence>
<dbReference type="Proteomes" id="UP001165306">
    <property type="component" value="Unassembled WGS sequence"/>
</dbReference>
<name>A0AA41WJQ5_9BACT</name>
<gene>
    <name evidence="1" type="ORF">NET02_16100</name>
</gene>
<protein>
    <submittedName>
        <fullName evidence="1">Uncharacterized protein</fullName>
    </submittedName>
</protein>
<reference evidence="1" key="1">
    <citation type="submission" date="2022-06" db="EMBL/GenBank/DDBJ databases">
        <title>CFH 74404 Thermomicrobiaceae sp.</title>
        <authorList>
            <person name="Ming H."/>
            <person name="Li W.-J."/>
            <person name="Zhao Z."/>
        </authorList>
    </citation>
    <scope>NUCLEOTIDE SEQUENCE</scope>
    <source>
        <strain evidence="1">CFH 74404</strain>
    </source>
</reference>
<proteinExistence type="predicted"/>
<accession>A0AA41WJQ5</accession>
<organism evidence="1 2">
    <name type="scientific">Thermalbibacter longus</name>
    <dbReference type="NCBI Taxonomy" id="2951981"/>
    <lineage>
        <taxon>Bacteria</taxon>
        <taxon>Pseudomonadati</taxon>
        <taxon>Thermomicrobiota</taxon>
        <taxon>Thermomicrobia</taxon>
        <taxon>Thermomicrobiales</taxon>
        <taxon>Thermomicrobiaceae</taxon>
        <taxon>Thermalbibacter</taxon>
    </lineage>
</organism>
<evidence type="ECO:0000313" key="2">
    <source>
        <dbReference type="Proteomes" id="UP001165306"/>
    </source>
</evidence>
<sequence length="60" mass="6781">MDVRELERLLMEVAAHYAWRGYDGVTLFFAARLAAEDDPTGRMARVALELFQERACAYGG</sequence>
<keyword evidence="2" id="KW-1185">Reference proteome</keyword>
<comment type="caution">
    <text evidence="1">The sequence shown here is derived from an EMBL/GenBank/DDBJ whole genome shotgun (WGS) entry which is preliminary data.</text>
</comment>
<dbReference type="EMBL" id="JAMSLR010000021">
    <property type="protein sequence ID" value="MCM8750666.1"/>
    <property type="molecule type" value="Genomic_DNA"/>
</dbReference>
<dbReference type="AlphaFoldDB" id="A0AA41WJQ5"/>
<dbReference type="RefSeq" id="WP_284058455.1">
    <property type="nucleotide sequence ID" value="NZ_JAMSLR010000021.1"/>
</dbReference>